<protein>
    <submittedName>
        <fullName evidence="2">Uncharacterized protein</fullName>
    </submittedName>
</protein>
<reference evidence="2 3" key="1">
    <citation type="submission" date="2023-11" db="EMBL/GenBank/DDBJ databases">
        <authorList>
            <person name="Cook R."/>
            <person name="Crisci M."/>
            <person name="Pye H."/>
            <person name="Adriaenssens E."/>
            <person name="Santini J."/>
        </authorList>
    </citation>
    <scope>NUCLEOTIDE SEQUENCE [LARGE SCALE GENOMIC DNA]</scope>
    <source>
        <strain evidence="2">Lak_Megaphage_RVC_JS4_GC31</strain>
    </source>
</reference>
<organism evidence="2 3">
    <name type="scientific">phage Lak_Megaphage_RVC_JS4_GC31</name>
    <dbReference type="NCBI Taxonomy" id="3109228"/>
    <lineage>
        <taxon>Viruses</taxon>
        <taxon>Duplodnaviria</taxon>
        <taxon>Heunggongvirae</taxon>
        <taxon>Uroviricota</taxon>
        <taxon>Caudoviricetes</taxon>
        <taxon>Caudoviricetes code 15 clade</taxon>
    </lineage>
</organism>
<keyword evidence="3" id="KW-1185">Reference proteome</keyword>
<evidence type="ECO:0000313" key="3">
    <source>
        <dbReference type="Proteomes" id="UP001349343"/>
    </source>
</evidence>
<accession>A0ABZ0Z3V4</accession>
<evidence type="ECO:0000313" key="2">
    <source>
        <dbReference type="EMBL" id="WQJ52902.1"/>
    </source>
</evidence>
<name>A0ABZ0Z3V4_9CAUD</name>
<proteinExistence type="predicted"/>
<feature type="compositionally biased region" description="Low complexity" evidence="1">
    <location>
        <begin position="142"/>
        <end position="159"/>
    </location>
</feature>
<evidence type="ECO:0000256" key="1">
    <source>
        <dbReference type="SAM" id="MobiDB-lite"/>
    </source>
</evidence>
<dbReference type="EMBL" id="OR769222">
    <property type="protein sequence ID" value="WQJ52902.1"/>
    <property type="molecule type" value="Genomic_DNA"/>
</dbReference>
<feature type="region of interest" description="Disordered" evidence="1">
    <location>
        <begin position="142"/>
        <end position="163"/>
    </location>
</feature>
<sequence length="392" mass="45569">MYYNKLFEELSQKEQNAVKFAFELVAKSTAYRCSLVKLNANGTTGYPVYYFYMCKNGQGYVLRIIKQGRKCKLMPFGNPKIIWTFVNDPTAKIPTRKEATVECFTQIFKQDTIRAKGIINWINNNLQSNITLQDFGISSTSTSSYSSTHSKEQTTTSTTVKKNDPEKKKALITKLLKLDIAKAKNSKHDYERSYITIDVSDFYVNHKDELLKCYDKDFWYDDLENDFYSLGIYKLEIPGYIKDCQISRPSGWLRDERPTHITQINYIAKQCKEFDSLNKYITSVLKCKALDINDIKRQNVAGKRSKIFDTYNVILLAHEPEKCKNIKAALQKMKKSNWSARIELKTDMYWGDRFNSYGEDRECEWDGLETKYALVTFTTPSGKKVGKYEIRP</sequence>
<dbReference type="Proteomes" id="UP001349343">
    <property type="component" value="Segment"/>
</dbReference>